<dbReference type="Pfam" id="PF01663">
    <property type="entry name" value="Phosphodiest"/>
    <property type="match status" value="1"/>
</dbReference>
<dbReference type="InterPro" id="IPR017850">
    <property type="entry name" value="Alkaline_phosphatase_core_sf"/>
</dbReference>
<dbReference type="Proteomes" id="UP000198809">
    <property type="component" value="Unassembled WGS sequence"/>
</dbReference>
<dbReference type="STRING" id="1333845.SAMN04487895_101103"/>
<organism evidence="2 3">
    <name type="scientific">Paenibacillus sophorae</name>
    <dbReference type="NCBI Taxonomy" id="1333845"/>
    <lineage>
        <taxon>Bacteria</taxon>
        <taxon>Bacillati</taxon>
        <taxon>Bacillota</taxon>
        <taxon>Bacilli</taxon>
        <taxon>Bacillales</taxon>
        <taxon>Paenibacillaceae</taxon>
        <taxon>Paenibacillus</taxon>
    </lineage>
</organism>
<feature type="signal peptide" evidence="1">
    <location>
        <begin position="1"/>
        <end position="32"/>
    </location>
</feature>
<protein>
    <submittedName>
        <fullName evidence="2">Type I phosphodiesterase / nucleotide pyrophosphatase</fullName>
    </submittedName>
</protein>
<proteinExistence type="predicted"/>
<accession>A0A1H8FF87</accession>
<gene>
    <name evidence="2" type="ORF">SAMN04487895_101103</name>
</gene>
<dbReference type="PROSITE" id="PS51257">
    <property type="entry name" value="PROKAR_LIPOPROTEIN"/>
    <property type="match status" value="1"/>
</dbReference>
<dbReference type="EMBL" id="FODH01000001">
    <property type="protein sequence ID" value="SEN30521.1"/>
    <property type="molecule type" value="Genomic_DNA"/>
</dbReference>
<evidence type="ECO:0000313" key="3">
    <source>
        <dbReference type="Proteomes" id="UP000198809"/>
    </source>
</evidence>
<dbReference type="Gene3D" id="3.40.720.10">
    <property type="entry name" value="Alkaline Phosphatase, subunit A"/>
    <property type="match status" value="1"/>
</dbReference>
<keyword evidence="1" id="KW-0732">Signal</keyword>
<evidence type="ECO:0000313" key="2">
    <source>
        <dbReference type="EMBL" id="SEN30521.1"/>
    </source>
</evidence>
<sequence>MRRANLMRTGKKMTVILTIGLTLIMSLTGCQAKSGTNADMRSEPEFKVTSAGDKPIVAIIIDSLMDKPLQEAMNQGKAPALKYLIDHGRYFPKVVSSFPTMSVTIDSTLLTGVYADKHHVPGLVWYNDREKRMVFYGNGPKEALKIDQLQVLTDSVYQLNQVQLSKKVKTIHEELADSGKHSASINAVIYRGRTERDLRVPQTMADTTRLPDHYKVNTPELFSLAAFTQLNPENSLHTALWEKYGMNDKFAARDIAYLVQNGKLPEVTVAYFPGNDSVHHRKGSMALKGIERADRALQHVLDSYGSWEEAVKRTTWIILGDSAQSDVLENRDEFKVDLRPLLNGYRIAKLDRPVAQDDQIVIAANERMAYIYALSPSLKLSEIVKGLQTEAKLDIIAVNRDHSVLLTGGGQGDNVLSYRPGGPYSDEYGQKWSLSGDPGLADISLREHRIKYGKYPDVLARLYGALHSHEGRYIVVTVKPGYELAGESSPTHRGGGAHGSLHEVDSIVPLIVTGTDSQPKHPRIVDLKDWILQMANRN</sequence>
<dbReference type="InterPro" id="IPR002591">
    <property type="entry name" value="Phosphodiest/P_Trfase"/>
</dbReference>
<feature type="chain" id="PRO_5011691848" evidence="1">
    <location>
        <begin position="33"/>
        <end position="538"/>
    </location>
</feature>
<reference evidence="2 3" key="1">
    <citation type="submission" date="2016-10" db="EMBL/GenBank/DDBJ databases">
        <authorList>
            <person name="de Groot N.N."/>
        </authorList>
    </citation>
    <scope>NUCLEOTIDE SEQUENCE [LARGE SCALE GENOMIC DNA]</scope>
    <source>
        <strain evidence="2 3">CGMCC 1.10238</strain>
    </source>
</reference>
<name>A0A1H8FF87_9BACL</name>
<evidence type="ECO:0000256" key="1">
    <source>
        <dbReference type="SAM" id="SignalP"/>
    </source>
</evidence>
<dbReference type="SUPFAM" id="SSF53649">
    <property type="entry name" value="Alkaline phosphatase-like"/>
    <property type="match status" value="1"/>
</dbReference>
<dbReference type="AlphaFoldDB" id="A0A1H8FF87"/>